<comment type="subcellular location">
    <subcellularLocation>
        <location evidence="1">Periplasm</location>
    </subcellularLocation>
</comment>
<dbReference type="InterPro" id="IPR017585">
    <property type="entry name" value="SAF_FlgA"/>
</dbReference>
<protein>
    <recommendedName>
        <fullName evidence="1">Flagella basal body P-ring formation protein FlgA</fullName>
    </recommendedName>
</protein>
<accession>A0ABQ6LK58</accession>
<dbReference type="PANTHER" id="PTHR36307">
    <property type="entry name" value="FLAGELLA BASAL BODY P-RING FORMATION PROTEIN FLGA"/>
    <property type="match status" value="1"/>
</dbReference>
<feature type="domain" description="Flagella basal body P-ring formation protein FlgA SAF" evidence="2">
    <location>
        <begin position="44"/>
        <end position="136"/>
    </location>
</feature>
<keyword evidence="4" id="KW-1185">Reference proteome</keyword>
<dbReference type="EMBL" id="BSYI01000022">
    <property type="protein sequence ID" value="GMG83640.1"/>
    <property type="molecule type" value="Genomic_DNA"/>
</dbReference>
<reference evidence="3 4" key="1">
    <citation type="submission" date="2023-04" db="EMBL/GenBank/DDBJ databases">
        <title>Marinoamorphus aggregata gen. nov., sp. Nov., isolate from tissue of brittle star Ophioplocus japonicus.</title>
        <authorList>
            <person name="Kawano K."/>
            <person name="Sawayama S."/>
            <person name="Nakagawa S."/>
        </authorList>
    </citation>
    <scope>NUCLEOTIDE SEQUENCE [LARGE SCALE GENOMIC DNA]</scope>
    <source>
        <strain evidence="3 4">NKW23</strain>
    </source>
</reference>
<sequence>MAGRAPLPLAAMLALALALSPAAAAEVVAARTLRPGVVLAAPDLRGPEATVQALVGLEVRRAIYAGRPVAPGDLGPQTLVRRNAIVQMLYASARLAIRTEGRALDGGGAGERIRVMNLASRQKVIAVVRGPGIVEVSP</sequence>
<keyword evidence="1" id="KW-0574">Periplasm</keyword>
<dbReference type="Pfam" id="PF13144">
    <property type="entry name" value="ChapFlgA"/>
    <property type="match status" value="1"/>
</dbReference>
<comment type="function">
    <text evidence="1">Involved in the assembly process of the P-ring formation. It may associate with FlgF on the rod constituting a structure essential for the P-ring assembly or may act as a modulator protein for the P-ring assembly.</text>
</comment>
<feature type="chain" id="PRO_5044955829" description="Flagella basal body P-ring formation protein FlgA" evidence="1">
    <location>
        <begin position="25"/>
        <end position="138"/>
    </location>
</feature>
<keyword evidence="1" id="KW-0732">Signal</keyword>
<keyword evidence="3" id="KW-0969">Cilium</keyword>
<proteinExistence type="inferred from homology"/>
<dbReference type="NCBIfam" id="TIGR03170">
    <property type="entry name" value="flgA_cterm"/>
    <property type="match status" value="1"/>
</dbReference>
<evidence type="ECO:0000259" key="2">
    <source>
        <dbReference type="Pfam" id="PF13144"/>
    </source>
</evidence>
<organism evidence="3 4">
    <name type="scientific">Paralimibaculum aggregatum</name>
    <dbReference type="NCBI Taxonomy" id="3036245"/>
    <lineage>
        <taxon>Bacteria</taxon>
        <taxon>Pseudomonadati</taxon>
        <taxon>Pseudomonadota</taxon>
        <taxon>Alphaproteobacteria</taxon>
        <taxon>Rhodobacterales</taxon>
        <taxon>Paracoccaceae</taxon>
        <taxon>Paralimibaculum</taxon>
    </lineage>
</organism>
<name>A0ABQ6LK58_9RHOB</name>
<dbReference type="RefSeq" id="WP_285672434.1">
    <property type="nucleotide sequence ID" value="NZ_BSYI01000022.1"/>
</dbReference>
<evidence type="ECO:0000256" key="1">
    <source>
        <dbReference type="RuleBase" id="RU362063"/>
    </source>
</evidence>
<comment type="similarity">
    <text evidence="1">Belongs to the FlgA family.</text>
</comment>
<dbReference type="InterPro" id="IPR039246">
    <property type="entry name" value="Flagellar_FlgA"/>
</dbReference>
<evidence type="ECO:0000313" key="4">
    <source>
        <dbReference type="Proteomes" id="UP001239909"/>
    </source>
</evidence>
<keyword evidence="3" id="KW-0966">Cell projection</keyword>
<gene>
    <name evidence="3" type="primary">flgA</name>
    <name evidence="3" type="ORF">LNKW23_28530</name>
</gene>
<evidence type="ECO:0000313" key="3">
    <source>
        <dbReference type="EMBL" id="GMG83640.1"/>
    </source>
</evidence>
<keyword evidence="3" id="KW-0282">Flagellum</keyword>
<keyword evidence="1" id="KW-1005">Bacterial flagellum biogenesis</keyword>
<feature type="signal peptide" evidence="1">
    <location>
        <begin position="1"/>
        <end position="24"/>
    </location>
</feature>
<comment type="caution">
    <text evidence="3">The sequence shown here is derived from an EMBL/GenBank/DDBJ whole genome shotgun (WGS) entry which is preliminary data.</text>
</comment>
<dbReference type="Gene3D" id="2.30.30.760">
    <property type="match status" value="1"/>
</dbReference>
<dbReference type="PANTHER" id="PTHR36307:SF1">
    <property type="entry name" value="FLAGELLA BASAL BODY P-RING FORMATION PROTEIN FLGA"/>
    <property type="match status" value="1"/>
</dbReference>
<dbReference type="Proteomes" id="UP001239909">
    <property type="component" value="Unassembled WGS sequence"/>
</dbReference>